<evidence type="ECO:0000313" key="2">
    <source>
        <dbReference type="Proteomes" id="UP000245207"/>
    </source>
</evidence>
<dbReference type="PANTHER" id="PTHR36617">
    <property type="entry name" value="PROTEIN, PUTATIVE-RELATED"/>
    <property type="match status" value="1"/>
</dbReference>
<keyword evidence="1" id="KW-0548">Nucleotidyltransferase</keyword>
<keyword evidence="2" id="KW-1185">Reference proteome</keyword>
<dbReference type="OrthoDB" id="1731747at2759"/>
<comment type="caution">
    <text evidence="1">The sequence shown here is derived from an EMBL/GenBank/DDBJ whole genome shotgun (WGS) entry which is preliminary data.</text>
</comment>
<dbReference type="Proteomes" id="UP000245207">
    <property type="component" value="Unassembled WGS sequence"/>
</dbReference>
<keyword evidence="1" id="KW-0808">Transferase</keyword>
<organism evidence="1 2">
    <name type="scientific">Artemisia annua</name>
    <name type="common">Sweet wormwood</name>
    <dbReference type="NCBI Taxonomy" id="35608"/>
    <lineage>
        <taxon>Eukaryota</taxon>
        <taxon>Viridiplantae</taxon>
        <taxon>Streptophyta</taxon>
        <taxon>Embryophyta</taxon>
        <taxon>Tracheophyta</taxon>
        <taxon>Spermatophyta</taxon>
        <taxon>Magnoliopsida</taxon>
        <taxon>eudicotyledons</taxon>
        <taxon>Gunneridae</taxon>
        <taxon>Pentapetalae</taxon>
        <taxon>asterids</taxon>
        <taxon>campanulids</taxon>
        <taxon>Asterales</taxon>
        <taxon>Asteraceae</taxon>
        <taxon>Asteroideae</taxon>
        <taxon>Anthemideae</taxon>
        <taxon>Artemisiinae</taxon>
        <taxon>Artemisia</taxon>
    </lineage>
</organism>
<gene>
    <name evidence="1" type="ORF">CTI12_AA429850</name>
</gene>
<name>A0A2U1M213_ARTAN</name>
<proteinExistence type="predicted"/>
<dbReference type="EMBL" id="PKPP01006792">
    <property type="protein sequence ID" value="PWA55305.1"/>
    <property type="molecule type" value="Genomic_DNA"/>
</dbReference>
<accession>A0A2U1M213</accession>
<sequence length="204" mass="23542">MNTSNRGTCYRKLGNGASVRFWDDIWCGNLIFKNIFPRIYMLDNDKGCYVVNRISHDWSSFLRRNPRGGIEASQLLNLQNLIRDVVLSDKRDSWIWSPDISKGFTVASVRHLIDSRMLDVGPNLTRWNRAIPIKVNVFLRRLSLNKLPSRIRLDASKSSCVWRNILDIGNEQGMSTIIGVFVGNGFWVMESELNLEGYLDFWPT</sequence>
<dbReference type="AlphaFoldDB" id="A0A2U1M213"/>
<reference evidence="1 2" key="1">
    <citation type="journal article" date="2018" name="Mol. Plant">
        <title>The genome of Artemisia annua provides insight into the evolution of Asteraceae family and artemisinin biosynthesis.</title>
        <authorList>
            <person name="Shen Q."/>
            <person name="Zhang L."/>
            <person name="Liao Z."/>
            <person name="Wang S."/>
            <person name="Yan T."/>
            <person name="Shi P."/>
            <person name="Liu M."/>
            <person name="Fu X."/>
            <person name="Pan Q."/>
            <person name="Wang Y."/>
            <person name="Lv Z."/>
            <person name="Lu X."/>
            <person name="Zhang F."/>
            <person name="Jiang W."/>
            <person name="Ma Y."/>
            <person name="Chen M."/>
            <person name="Hao X."/>
            <person name="Li L."/>
            <person name="Tang Y."/>
            <person name="Lv G."/>
            <person name="Zhou Y."/>
            <person name="Sun X."/>
            <person name="Brodelius P.E."/>
            <person name="Rose J.K.C."/>
            <person name="Tang K."/>
        </authorList>
    </citation>
    <scope>NUCLEOTIDE SEQUENCE [LARGE SCALE GENOMIC DNA]</scope>
    <source>
        <strain evidence="2">cv. Huhao1</strain>
        <tissue evidence="1">Leaf</tissue>
    </source>
</reference>
<protein>
    <submittedName>
        <fullName evidence="1">RNA-directed DNA polymerase, eukaryota</fullName>
    </submittedName>
</protein>
<dbReference type="PANTHER" id="PTHR36617:SF15">
    <property type="entry name" value="REVERSE TRANSCRIPTASE ZINC-BINDING DOMAIN-CONTAINING PROTEIN"/>
    <property type="match status" value="1"/>
</dbReference>
<dbReference type="GO" id="GO:0003964">
    <property type="term" value="F:RNA-directed DNA polymerase activity"/>
    <property type="evidence" value="ECO:0007669"/>
    <property type="project" value="UniProtKB-KW"/>
</dbReference>
<keyword evidence="1" id="KW-0695">RNA-directed DNA polymerase</keyword>
<evidence type="ECO:0000313" key="1">
    <source>
        <dbReference type="EMBL" id="PWA55305.1"/>
    </source>
</evidence>